<feature type="region of interest" description="Disordered" evidence="1">
    <location>
        <begin position="123"/>
        <end position="152"/>
    </location>
</feature>
<keyword evidence="3" id="KW-1185">Reference proteome</keyword>
<evidence type="ECO:0000313" key="3">
    <source>
        <dbReference type="Proteomes" id="UP000028725"/>
    </source>
</evidence>
<dbReference type="Proteomes" id="UP000028725">
    <property type="component" value="Unassembled WGS sequence"/>
</dbReference>
<dbReference type="PROSITE" id="PS51257">
    <property type="entry name" value="PROKAR_LIPOPROTEIN"/>
    <property type="match status" value="1"/>
</dbReference>
<evidence type="ECO:0008006" key="4">
    <source>
        <dbReference type="Google" id="ProtNLM"/>
    </source>
</evidence>
<dbReference type="EMBL" id="JMCB01000028">
    <property type="protein sequence ID" value="KFE60723.1"/>
    <property type="molecule type" value="Genomic_DNA"/>
</dbReference>
<dbReference type="RefSeq" id="WP_044198651.1">
    <property type="nucleotide sequence ID" value="NZ_JMCB01000028.1"/>
</dbReference>
<dbReference type="STRING" id="394096.DB31_4636"/>
<evidence type="ECO:0000256" key="1">
    <source>
        <dbReference type="SAM" id="MobiDB-lite"/>
    </source>
</evidence>
<gene>
    <name evidence="2" type="ORF">DB31_4636</name>
</gene>
<accession>A0A085VZ60</accession>
<dbReference type="Pfam" id="PF11617">
    <property type="entry name" value="Cu-binding_MopE"/>
    <property type="match status" value="1"/>
</dbReference>
<evidence type="ECO:0000313" key="2">
    <source>
        <dbReference type="EMBL" id="KFE60723.1"/>
    </source>
</evidence>
<sequence length="1427" mass="145599">MKKLSLLALVVILSACKGDTFDGEAIHAKVLLTPAVSATCVLFEVRDPASQAVLQKRWLNRAEGDNDLQVAIFRGALPETVELTARPFRDGTCQLEGEQGDKKPNGLAKAVTATFVKDAVPPVTEIPLEPGTDGDADGYVSTDAGGSDCQDQDRTVYPAAAETCSLQVDLNCNGKKGCEEAGCSPNSCLGDKLVFLSSARTATVRVCSQAVQFQIQDSLGNALPVSTPTTVGLQADSSTGLKFYSDSGCNTELTSGVTLAANASTGSFYFKGTQAGIVNVSLTASGFISAQQAATITAGPPTVMVFTGPGQGTATATAGECAGLVTVTLKDADGNTANATGATNISLTPNGGPLTFSTSPTCSPMTTTVLIPQGASSATFRYRSTQTGSFSIGGSFGGLTSTPLAVTVTPGAPTLVFNPNGQTVTAGNCSTLMTVQRQDSFNNSIPVTTATPVTLTANPSTGFQFYTDAACTMSVVTPINMPSGASTIGFYFKGTTAGTVAVTAGQGTLSVSQNVTINAAPPTVLAFSPASLTVAAGDCTALMLLATDIHGNRSNVSGNQSVTLAPGAGLSFSATSNCSGSTNAFTINSGQSSVNVYAKATSVGSVSATANRSGFTSGTLNLTVNPGAPARLAFTTNQQTLEINTCSAVTTVQVRDSSNNPSPVSSDTPVNLTASSGTVTFYLSADCTGPTTSLTIPSGQTSGNFYFKDTTAENVTITASNPNLASATQNQSITSPQPTALVFTTSPQTRMAGACSGVVTVQAQLGGNPAPVTADTPVSLTAAPPAGFTFYSTGNCSGSAVTQVTIGFGQSTANFTFKGNTAGTIALAASNPSIPTPATQSATITPAAPSKLAFSTPPLTTVAGTCSQAVTVQSRDDFDNPSLVNSDKTLSLSATGTPTDNNFKFYLDGGCTNELAGNSVLLANGQSSVTFYYRGQKVRNVDLSANTSGLTATPPQTHTITTAAVTKVVFTSTSPMQLLASTCAMRTIERQDAADNPVAGGASLNVALTGSAPVEFYLDSGCTQLTNQVTIAAGSSSVDFWFKGLSGGINTTAPLTLTATSAGLTAANQLENIIPTVRTSGATCTMTGTQTTANCPITPPLQDASRAFLVFQATTQNQTSELANVRCVLNTTSTPVDVQCSRAVGGGSNVNIRWFVAEFPTGVAVQHGSHGCGGPTTGLTISSVVMDHTFLLLSSEKDINNQRSTVPRLVDLKSSTQAEIRKTPGANCTPGNEVNSGQIVDYTAATVQRGLMGIGGGAATVDINLSPAVPLSQSIVLYSYVFESNTTKICDRLVRGELTSSGNKLTFSRGSGDTSPNCTTPQINEISYEVVTFPAGTVVQQVTRSLLAGGASTNVAITPVDPSRTIVIGGGQWASGQVHGESKFAGGESISEGRIQAYLMNGSILTLSRESTGDGATFTVYVVQLKP</sequence>
<dbReference type="InterPro" id="IPR021655">
    <property type="entry name" value="Put_metal-bd"/>
</dbReference>
<proteinExistence type="predicted"/>
<name>A0A085VZ60_9BACT</name>
<reference evidence="2 3" key="1">
    <citation type="submission" date="2014-04" db="EMBL/GenBank/DDBJ databases">
        <title>Genome assembly of Hyalangium minutum DSM 14724.</title>
        <authorList>
            <person name="Sharma G."/>
            <person name="Subramanian S."/>
        </authorList>
    </citation>
    <scope>NUCLEOTIDE SEQUENCE [LARGE SCALE GENOMIC DNA]</scope>
    <source>
        <strain evidence="2 3">DSM 14724</strain>
    </source>
</reference>
<organism evidence="2 3">
    <name type="scientific">Hyalangium minutum</name>
    <dbReference type="NCBI Taxonomy" id="394096"/>
    <lineage>
        <taxon>Bacteria</taxon>
        <taxon>Pseudomonadati</taxon>
        <taxon>Myxococcota</taxon>
        <taxon>Myxococcia</taxon>
        <taxon>Myxococcales</taxon>
        <taxon>Cystobacterineae</taxon>
        <taxon>Archangiaceae</taxon>
        <taxon>Hyalangium</taxon>
    </lineage>
</organism>
<protein>
    <recommendedName>
        <fullName evidence="4">Lipoprotein</fullName>
    </recommendedName>
</protein>
<comment type="caution">
    <text evidence="2">The sequence shown here is derived from an EMBL/GenBank/DDBJ whole genome shotgun (WGS) entry which is preliminary data.</text>
</comment>